<proteinExistence type="predicted"/>
<name>A0ABS3Z179_9BACT</name>
<dbReference type="RefSeq" id="WP_209141910.1">
    <property type="nucleotide sequence ID" value="NZ_JAGHKO010000011.1"/>
</dbReference>
<dbReference type="PANTHER" id="PTHR30273">
    <property type="entry name" value="PERIPLASMIC SIGNAL SENSOR AND SIGMA FACTOR ACTIVATOR FECR-RELATED"/>
    <property type="match status" value="1"/>
</dbReference>
<dbReference type="Gene3D" id="3.55.50.30">
    <property type="match status" value="1"/>
</dbReference>
<evidence type="ECO:0000256" key="1">
    <source>
        <dbReference type="SAM" id="Phobius"/>
    </source>
</evidence>
<reference evidence="4 5" key="1">
    <citation type="submission" date="2021-03" db="EMBL/GenBank/DDBJ databases">
        <title>Assistant Professor.</title>
        <authorList>
            <person name="Huq M.A."/>
        </authorList>
    </citation>
    <scope>NUCLEOTIDE SEQUENCE [LARGE SCALE GENOMIC DNA]</scope>
    <source>
        <strain evidence="4 5">MAH-29</strain>
    </source>
</reference>
<feature type="transmembrane region" description="Helical" evidence="1">
    <location>
        <begin position="85"/>
        <end position="106"/>
    </location>
</feature>
<dbReference type="Gene3D" id="2.60.120.1440">
    <property type="match status" value="1"/>
</dbReference>
<dbReference type="InterPro" id="IPR032508">
    <property type="entry name" value="FecR_C"/>
</dbReference>
<feature type="domain" description="Protein FecR C-terminal" evidence="3">
    <location>
        <begin position="327"/>
        <end position="385"/>
    </location>
</feature>
<keyword evidence="1" id="KW-1133">Transmembrane helix</keyword>
<protein>
    <submittedName>
        <fullName evidence="4">FecR domain-containing protein</fullName>
    </submittedName>
</protein>
<gene>
    <name evidence="4" type="ORF">J7I42_26480</name>
</gene>
<evidence type="ECO:0000313" key="4">
    <source>
        <dbReference type="EMBL" id="MBO9203859.1"/>
    </source>
</evidence>
<dbReference type="Pfam" id="PF04773">
    <property type="entry name" value="FecR"/>
    <property type="match status" value="1"/>
</dbReference>
<keyword evidence="5" id="KW-1185">Reference proteome</keyword>
<evidence type="ECO:0000259" key="2">
    <source>
        <dbReference type="Pfam" id="PF04773"/>
    </source>
</evidence>
<dbReference type="PANTHER" id="PTHR30273:SF2">
    <property type="entry name" value="PROTEIN FECR"/>
    <property type="match status" value="1"/>
</dbReference>
<dbReference type="InterPro" id="IPR012373">
    <property type="entry name" value="Ferrdict_sens_TM"/>
</dbReference>
<evidence type="ECO:0000313" key="5">
    <source>
        <dbReference type="Proteomes" id="UP000677244"/>
    </source>
</evidence>
<accession>A0ABS3Z179</accession>
<sequence>MPETKEYYSQLLADYLNNSCTPQQVEELMQWLQQDAANRVLLQLLQAEFNKAMETDVEVPAELSNRLQARLIMAVQPPPSRSYKLFYRAAAAAILVLMLGAGWFYLQKKGVVKKGSPDTASTRPVQIPKIKKGGAFITLANGEQIELDKIGNGPLSGHDNIIKLANDRITYDTALNPNTGTTYHTLTVPRGIKMMQISLADGTLVWLNTGSSIKYPTSFTGNERRVELTGEAYFDVKHDAAKPFAVRTKDITVNVLGTRFNVSAYDDDEQCNVVLEKGSVALSAKGATGILTKQLVPGNLASFKPGGERIAIAAVNTEEYVSWKMGYLLFKQVPLEQIVKRVSRYYDIQINTSELAHSDETFSGRLDLQNNITAVMDLVCLGTSYIYLPKEQKLALKK</sequence>
<keyword evidence="1" id="KW-0472">Membrane</keyword>
<organism evidence="4 5">
    <name type="scientific">Niastella soli</name>
    <dbReference type="NCBI Taxonomy" id="2821487"/>
    <lineage>
        <taxon>Bacteria</taxon>
        <taxon>Pseudomonadati</taxon>
        <taxon>Bacteroidota</taxon>
        <taxon>Chitinophagia</taxon>
        <taxon>Chitinophagales</taxon>
        <taxon>Chitinophagaceae</taxon>
        <taxon>Niastella</taxon>
    </lineage>
</organism>
<dbReference type="EMBL" id="JAGHKO010000011">
    <property type="protein sequence ID" value="MBO9203859.1"/>
    <property type="molecule type" value="Genomic_DNA"/>
</dbReference>
<keyword evidence="1" id="KW-0812">Transmembrane</keyword>
<evidence type="ECO:0000259" key="3">
    <source>
        <dbReference type="Pfam" id="PF16344"/>
    </source>
</evidence>
<dbReference type="Pfam" id="PF16344">
    <property type="entry name" value="FecR_C"/>
    <property type="match status" value="1"/>
</dbReference>
<feature type="domain" description="FecR protein" evidence="2">
    <location>
        <begin position="194"/>
        <end position="280"/>
    </location>
</feature>
<dbReference type="Proteomes" id="UP000677244">
    <property type="component" value="Unassembled WGS sequence"/>
</dbReference>
<comment type="caution">
    <text evidence="4">The sequence shown here is derived from an EMBL/GenBank/DDBJ whole genome shotgun (WGS) entry which is preliminary data.</text>
</comment>
<dbReference type="InterPro" id="IPR006860">
    <property type="entry name" value="FecR"/>
</dbReference>